<evidence type="ECO:0000256" key="2">
    <source>
        <dbReference type="ARBA" id="ARBA00023015"/>
    </source>
</evidence>
<evidence type="ECO:0000259" key="6">
    <source>
        <dbReference type="PROSITE" id="PS50977"/>
    </source>
</evidence>
<dbReference type="PANTHER" id="PTHR30055">
    <property type="entry name" value="HTH-TYPE TRANSCRIPTIONAL REGULATOR RUTR"/>
    <property type="match status" value="1"/>
</dbReference>
<name>A0A5M3VUN0_9ACTN</name>
<dbReference type="AlphaFoldDB" id="A0A5M3VUN0"/>
<dbReference type="GO" id="GO:0000976">
    <property type="term" value="F:transcription cis-regulatory region binding"/>
    <property type="evidence" value="ECO:0007669"/>
    <property type="project" value="TreeGrafter"/>
</dbReference>
<evidence type="ECO:0000256" key="3">
    <source>
        <dbReference type="ARBA" id="ARBA00023125"/>
    </source>
</evidence>
<dbReference type="InterPro" id="IPR009057">
    <property type="entry name" value="Homeodomain-like_sf"/>
</dbReference>
<dbReference type="PROSITE" id="PS50977">
    <property type="entry name" value="HTH_TETR_2"/>
    <property type="match status" value="1"/>
</dbReference>
<keyword evidence="4" id="KW-0804">Transcription</keyword>
<feature type="DNA-binding region" description="H-T-H motif" evidence="5">
    <location>
        <begin position="31"/>
        <end position="50"/>
    </location>
</feature>
<keyword evidence="8" id="KW-1185">Reference proteome</keyword>
<gene>
    <name evidence="7" type="primary">pksA</name>
    <name evidence="7" type="ORF">Acor_01390</name>
</gene>
<dbReference type="PANTHER" id="PTHR30055:SF234">
    <property type="entry name" value="HTH-TYPE TRANSCRIPTIONAL REGULATOR BETI"/>
    <property type="match status" value="1"/>
</dbReference>
<feature type="domain" description="HTH tetR-type" evidence="6">
    <location>
        <begin position="8"/>
        <end position="68"/>
    </location>
</feature>
<keyword evidence="2" id="KW-0805">Transcription regulation</keyword>
<dbReference type="RefSeq" id="WP_155334533.1">
    <property type="nucleotide sequence ID" value="NZ_BAAABN010000006.1"/>
</dbReference>
<dbReference type="SUPFAM" id="SSF46689">
    <property type="entry name" value="Homeodomain-like"/>
    <property type="match status" value="1"/>
</dbReference>
<organism evidence="7 8">
    <name type="scientific">Acrocarpospora corrugata</name>
    <dbReference type="NCBI Taxonomy" id="35763"/>
    <lineage>
        <taxon>Bacteria</taxon>
        <taxon>Bacillati</taxon>
        <taxon>Actinomycetota</taxon>
        <taxon>Actinomycetes</taxon>
        <taxon>Streptosporangiales</taxon>
        <taxon>Streptosporangiaceae</taxon>
        <taxon>Acrocarpospora</taxon>
    </lineage>
</organism>
<dbReference type="Gene3D" id="1.10.357.10">
    <property type="entry name" value="Tetracycline Repressor, domain 2"/>
    <property type="match status" value="1"/>
</dbReference>
<evidence type="ECO:0000313" key="7">
    <source>
        <dbReference type="EMBL" id="GER98077.1"/>
    </source>
</evidence>
<keyword evidence="1" id="KW-0678">Repressor</keyword>
<dbReference type="SUPFAM" id="SSF48498">
    <property type="entry name" value="Tetracyclin repressor-like, C-terminal domain"/>
    <property type="match status" value="1"/>
</dbReference>
<accession>A0A5M3VUN0</accession>
<dbReference type="Proteomes" id="UP000334990">
    <property type="component" value="Unassembled WGS sequence"/>
</dbReference>
<evidence type="ECO:0000256" key="4">
    <source>
        <dbReference type="ARBA" id="ARBA00023163"/>
    </source>
</evidence>
<sequence length="196" mass="21342">MPKQVDHEQRRRQISSALWRIAARRGLESVSMREVAAEAGMSVGLVQHYFASKEEMLAYTSTHLRERLEQRVRESIAALGSPATPGQRLRAMLVALLPTDPDSRDETLVGMALFIRALNDPALATRYRHGRTQLTTAVAAQLAECGVHGDGEVAADTLLALIDGLASDLLLGHHTPAQALRVLDDHLAKTTRPAIG</sequence>
<dbReference type="GO" id="GO:0003700">
    <property type="term" value="F:DNA-binding transcription factor activity"/>
    <property type="evidence" value="ECO:0007669"/>
    <property type="project" value="TreeGrafter"/>
</dbReference>
<dbReference type="InterPro" id="IPR039538">
    <property type="entry name" value="BetI_C"/>
</dbReference>
<evidence type="ECO:0000256" key="1">
    <source>
        <dbReference type="ARBA" id="ARBA00022491"/>
    </source>
</evidence>
<dbReference type="EMBL" id="BLAD01000035">
    <property type="protein sequence ID" value="GER98077.1"/>
    <property type="molecule type" value="Genomic_DNA"/>
</dbReference>
<dbReference type="InterPro" id="IPR036271">
    <property type="entry name" value="Tet_transcr_reg_TetR-rel_C_sf"/>
</dbReference>
<dbReference type="OrthoDB" id="9816296at2"/>
<reference evidence="7 8" key="1">
    <citation type="submission" date="2019-10" db="EMBL/GenBank/DDBJ databases">
        <title>Whole genome shotgun sequence of Acrocarpospora corrugata NBRC 13972.</title>
        <authorList>
            <person name="Ichikawa N."/>
            <person name="Kimura A."/>
            <person name="Kitahashi Y."/>
            <person name="Komaki H."/>
            <person name="Oguchi A."/>
        </authorList>
    </citation>
    <scope>NUCLEOTIDE SEQUENCE [LARGE SCALE GENOMIC DNA]</scope>
    <source>
        <strain evidence="7 8">NBRC 13972</strain>
    </source>
</reference>
<protein>
    <submittedName>
        <fullName evidence="7">HTH-type transcriptional regulator PksA</fullName>
    </submittedName>
</protein>
<proteinExistence type="predicted"/>
<dbReference type="InterPro" id="IPR050109">
    <property type="entry name" value="HTH-type_TetR-like_transc_reg"/>
</dbReference>
<dbReference type="Pfam" id="PF00440">
    <property type="entry name" value="TetR_N"/>
    <property type="match status" value="1"/>
</dbReference>
<evidence type="ECO:0000313" key="8">
    <source>
        <dbReference type="Proteomes" id="UP000334990"/>
    </source>
</evidence>
<evidence type="ECO:0000256" key="5">
    <source>
        <dbReference type="PROSITE-ProRule" id="PRU00335"/>
    </source>
</evidence>
<dbReference type="Pfam" id="PF13977">
    <property type="entry name" value="TetR_C_6"/>
    <property type="match status" value="1"/>
</dbReference>
<comment type="caution">
    <text evidence="7">The sequence shown here is derived from an EMBL/GenBank/DDBJ whole genome shotgun (WGS) entry which is preliminary data.</text>
</comment>
<keyword evidence="3 5" id="KW-0238">DNA-binding</keyword>
<dbReference type="InterPro" id="IPR001647">
    <property type="entry name" value="HTH_TetR"/>
</dbReference>